<sequence>MTSSTSSTSSSTDKGLAARQIYRFRKHLLKESPKSKKLELIDLLDPGYTYLGHLGWDKQDGAEDDEEKWRPSWDASPNGVGQFGSWMNGSFKRWRADYVKAQAQSQSEAETKEKEKEKEKSAEEEATKLGAAADEAISTTDGQARRKHQTTSAAAAAEDDAAAITTTTTTTTAAATTMPANNTFQKHVELSRGTLPSIPFLIEKLTASTASLSNEEQPELPTVVPRIREAFERISITDGEPAQQPSPVRASGEGAPSGQRAAQPPRAPKPAADFEEEHGDNVNAATSSHTRAAGLEGTLAPVSRRELREFYHWYRNVHRRSI</sequence>
<feature type="compositionally biased region" description="Basic and acidic residues" evidence="1">
    <location>
        <begin position="55"/>
        <end position="71"/>
    </location>
</feature>
<feature type="region of interest" description="Disordered" evidence="1">
    <location>
        <begin position="232"/>
        <end position="301"/>
    </location>
</feature>
<feature type="compositionally biased region" description="Low complexity" evidence="1">
    <location>
        <begin position="254"/>
        <end position="264"/>
    </location>
</feature>
<keyword evidence="3" id="KW-1185">Reference proteome</keyword>
<dbReference type="Proteomes" id="UP001327957">
    <property type="component" value="Unassembled WGS sequence"/>
</dbReference>
<feature type="region of interest" description="Disordered" evidence="1">
    <location>
        <begin position="54"/>
        <end position="84"/>
    </location>
</feature>
<evidence type="ECO:0000313" key="3">
    <source>
        <dbReference type="Proteomes" id="UP001327957"/>
    </source>
</evidence>
<evidence type="ECO:0000313" key="2">
    <source>
        <dbReference type="EMBL" id="KAK6221195.1"/>
    </source>
</evidence>
<dbReference type="EMBL" id="JASAOK010000023">
    <property type="protein sequence ID" value="KAK6221195.1"/>
    <property type="molecule type" value="Genomic_DNA"/>
</dbReference>
<reference evidence="2 3" key="1">
    <citation type="submission" date="2023-04" db="EMBL/GenBank/DDBJ databases">
        <title>Colletotrichum tabacum stain YC1 causing leaf anthracnose on Nicotiana tabacum(L.) cv.</title>
        <authorList>
            <person name="Ji Z."/>
            <person name="Wang M."/>
            <person name="Zhang J."/>
            <person name="Wang N."/>
            <person name="Zhou Z."/>
        </authorList>
    </citation>
    <scope>NUCLEOTIDE SEQUENCE [LARGE SCALE GENOMIC DNA]</scope>
    <source>
        <strain evidence="2 3">YC1</strain>
    </source>
</reference>
<accession>A0AAV9TH35</accession>
<evidence type="ECO:0000256" key="1">
    <source>
        <dbReference type="SAM" id="MobiDB-lite"/>
    </source>
</evidence>
<feature type="compositionally biased region" description="Low complexity" evidence="1">
    <location>
        <begin position="150"/>
        <end position="177"/>
    </location>
</feature>
<feature type="region of interest" description="Disordered" evidence="1">
    <location>
        <begin position="98"/>
        <end position="181"/>
    </location>
</feature>
<organism evidence="2 3">
    <name type="scientific">Colletotrichum tabaci</name>
    <dbReference type="NCBI Taxonomy" id="1209068"/>
    <lineage>
        <taxon>Eukaryota</taxon>
        <taxon>Fungi</taxon>
        <taxon>Dikarya</taxon>
        <taxon>Ascomycota</taxon>
        <taxon>Pezizomycotina</taxon>
        <taxon>Sordariomycetes</taxon>
        <taxon>Hypocreomycetidae</taxon>
        <taxon>Glomerellales</taxon>
        <taxon>Glomerellaceae</taxon>
        <taxon>Colletotrichum</taxon>
        <taxon>Colletotrichum destructivum species complex</taxon>
    </lineage>
</organism>
<proteinExistence type="predicted"/>
<gene>
    <name evidence="2" type="ORF">QIS74_04924</name>
</gene>
<feature type="compositionally biased region" description="Basic and acidic residues" evidence="1">
    <location>
        <begin position="109"/>
        <end position="127"/>
    </location>
</feature>
<name>A0AAV9TH35_9PEZI</name>
<dbReference type="AlphaFoldDB" id="A0AAV9TH35"/>
<comment type="caution">
    <text evidence="2">The sequence shown here is derived from an EMBL/GenBank/DDBJ whole genome shotgun (WGS) entry which is preliminary data.</text>
</comment>
<protein>
    <submittedName>
        <fullName evidence="2">Uncharacterized protein</fullName>
    </submittedName>
</protein>